<reference evidence="3" key="1">
    <citation type="journal article" date="2019" name="Int. J. Syst. Evol. Microbiol.">
        <title>The Global Catalogue of Microorganisms (GCM) 10K type strain sequencing project: providing services to taxonomists for standard genome sequencing and annotation.</title>
        <authorList>
            <consortium name="The Broad Institute Genomics Platform"/>
            <consortium name="The Broad Institute Genome Sequencing Center for Infectious Disease"/>
            <person name="Wu L."/>
            <person name="Ma J."/>
        </authorList>
    </citation>
    <scope>NUCLEOTIDE SEQUENCE [LARGE SCALE GENOMIC DNA]</scope>
    <source>
        <strain evidence="3">NCAIM B.01391</strain>
    </source>
</reference>
<feature type="domain" description="Peptidase C14 caspase" evidence="1">
    <location>
        <begin position="23"/>
        <end position="170"/>
    </location>
</feature>
<dbReference type="PANTHER" id="PTHR11102:SF160">
    <property type="entry name" value="ERAD-ASSOCIATED E3 UBIQUITIN-PROTEIN LIGASE COMPONENT HRD3"/>
    <property type="match status" value="1"/>
</dbReference>
<dbReference type="EMBL" id="JBHSLW010000039">
    <property type="protein sequence ID" value="MFC5422534.1"/>
    <property type="molecule type" value="Genomic_DNA"/>
</dbReference>
<dbReference type="Proteomes" id="UP001596053">
    <property type="component" value="Unassembled WGS sequence"/>
</dbReference>
<protein>
    <submittedName>
        <fullName evidence="2">Caspase family protein</fullName>
    </submittedName>
</protein>
<evidence type="ECO:0000259" key="1">
    <source>
        <dbReference type="Pfam" id="PF00656"/>
    </source>
</evidence>
<dbReference type="RefSeq" id="WP_377800786.1">
    <property type="nucleotide sequence ID" value="NZ_JBHSLW010000039.1"/>
</dbReference>
<organism evidence="2 3">
    <name type="scientific">Bosea eneae</name>
    <dbReference type="NCBI Taxonomy" id="151454"/>
    <lineage>
        <taxon>Bacteria</taxon>
        <taxon>Pseudomonadati</taxon>
        <taxon>Pseudomonadota</taxon>
        <taxon>Alphaproteobacteria</taxon>
        <taxon>Hyphomicrobiales</taxon>
        <taxon>Boseaceae</taxon>
        <taxon>Bosea</taxon>
    </lineage>
</organism>
<dbReference type="SUPFAM" id="SSF81901">
    <property type="entry name" value="HCP-like"/>
    <property type="match status" value="3"/>
</dbReference>
<gene>
    <name evidence="2" type="ORF">ACFPOB_23490</name>
</gene>
<dbReference type="Pfam" id="PF00656">
    <property type="entry name" value="Peptidase_C14"/>
    <property type="match status" value="1"/>
</dbReference>
<evidence type="ECO:0000313" key="2">
    <source>
        <dbReference type="EMBL" id="MFC5422534.1"/>
    </source>
</evidence>
<dbReference type="Pfam" id="PF08238">
    <property type="entry name" value="Sel1"/>
    <property type="match status" value="10"/>
</dbReference>
<dbReference type="InterPro" id="IPR050767">
    <property type="entry name" value="Sel1_AlgK"/>
</dbReference>
<name>A0ABW0IWZ3_9HYPH</name>
<dbReference type="PANTHER" id="PTHR11102">
    <property type="entry name" value="SEL-1-LIKE PROTEIN"/>
    <property type="match status" value="1"/>
</dbReference>
<dbReference type="SUPFAM" id="SSF52129">
    <property type="entry name" value="Caspase-like"/>
    <property type="match status" value="1"/>
</dbReference>
<dbReference type="InterPro" id="IPR029030">
    <property type="entry name" value="Caspase-like_dom_sf"/>
</dbReference>
<dbReference type="SMART" id="SM00671">
    <property type="entry name" value="SEL1"/>
    <property type="match status" value="10"/>
</dbReference>
<proteinExistence type="predicted"/>
<dbReference type="InterPro" id="IPR011600">
    <property type="entry name" value="Pept_C14_caspase"/>
</dbReference>
<accession>A0ABW0IWZ3</accession>
<dbReference type="InterPro" id="IPR011990">
    <property type="entry name" value="TPR-like_helical_dom_sf"/>
</dbReference>
<sequence length="839" mass="90761">MGLLWWASASAQSAPLSDNADSIAVVVGNKAYKQTSTVDFAHNDAEAIRAWLIGTLGFHERNVFLVKDATLGELNQIFGSEANPQSGRIWRRATEGRSNVFVYYSGHGVPDLGTRQAILLPQDGDPNLSESGYRLDTLDRNLELVRQKIGPQRHVIVMIDACFTGETGRKGESLLAVSAPGFVPSRPRSGGGIVKLVATSGASPANWDQNQKLGLFTSRFLMGAAGLARASGAGQGSTVSFADLRRYLGETVPEAARRDSGREQIPEVDEAAITLPVGTPVAAVAGMVASGRDEQAWRWALASGERLALEDYIARCGAVCRYREAALTRLSQLQRDAQIAVDRQNWQRLSAEGKYGDYLKGCGAICAYRELAENYLPELRAARDPSIRKCDELAGHAGDLDRNRDARGVAFDDLPADAAIAACRAASELQPQLRRLGFQLGRAYDKAKRPSDAVAVYRKASQAGSAAAMRNLAYLLENGEGSAKDEPEARRLYEKAAQAGHVEAMNNLAIMLEKGRGGPEDLLGARRWYQKAAEAGHGWGMRNFALALQKGWGGLENLPEARVWYEKAARVGNADAMTAIGVMLEHGQGGPADLAEARRWYEKAAQAGDAEGMRNFGFMLEKARGGPENLPEARRWYVKSAEAGNAGGMNNLGVMLETGRGGPANLAEARLWYEKAARAGDGWGMRNFGFLLEKGRGGPEDLSEARRWYARSAEAGNAWGMNNLGVMLETGRGGPANLAEARLWYEKSAQTGYPVAMNNLGVMLAKGRGGPEDLREARLWYEKAAQTGHPAAMNNFGFMLEKGRGGPRDLTAARDWYEKAALAGNEQAKGNLRAMQGQR</sequence>
<dbReference type="Gene3D" id="1.25.40.10">
    <property type="entry name" value="Tetratricopeptide repeat domain"/>
    <property type="match status" value="2"/>
</dbReference>
<dbReference type="Gene3D" id="3.40.50.1460">
    <property type="match status" value="1"/>
</dbReference>
<evidence type="ECO:0000313" key="3">
    <source>
        <dbReference type="Proteomes" id="UP001596053"/>
    </source>
</evidence>
<dbReference type="InterPro" id="IPR006597">
    <property type="entry name" value="Sel1-like"/>
</dbReference>
<comment type="caution">
    <text evidence="2">The sequence shown here is derived from an EMBL/GenBank/DDBJ whole genome shotgun (WGS) entry which is preliminary data.</text>
</comment>
<keyword evidence="3" id="KW-1185">Reference proteome</keyword>